<organism evidence="1 2">
    <name type="scientific">Limosa lapponica baueri</name>
    <dbReference type="NCBI Taxonomy" id="1758121"/>
    <lineage>
        <taxon>Eukaryota</taxon>
        <taxon>Metazoa</taxon>
        <taxon>Chordata</taxon>
        <taxon>Craniata</taxon>
        <taxon>Vertebrata</taxon>
        <taxon>Euteleostomi</taxon>
        <taxon>Archelosauria</taxon>
        <taxon>Archosauria</taxon>
        <taxon>Dinosauria</taxon>
        <taxon>Saurischia</taxon>
        <taxon>Theropoda</taxon>
        <taxon>Coelurosauria</taxon>
        <taxon>Aves</taxon>
        <taxon>Neognathae</taxon>
        <taxon>Neoaves</taxon>
        <taxon>Charadriiformes</taxon>
        <taxon>Scolopacidae</taxon>
        <taxon>Limosa</taxon>
    </lineage>
</organism>
<sequence>MVKTMMRQAVPLQPTEVHGGADIHLQSAEDPMLEQVDAPEGGKKANHILGCIKRSVASRSREMILLLCSSGETSPGLLCPALESSAQERHRPDERVQKRATKMIRGLERLYCEDKLGELGLFSLEKRRFRETLLQPFSS</sequence>
<reference evidence="2" key="2">
    <citation type="submission" date="2017-12" db="EMBL/GenBank/DDBJ databases">
        <title>Genome sequence of the Bar-tailed Godwit (Limosa lapponica baueri).</title>
        <authorList>
            <person name="Lima N.C.B."/>
            <person name="Parody-Merino A.M."/>
            <person name="Battley P.F."/>
            <person name="Fidler A.E."/>
            <person name="Prosdocimi F."/>
        </authorList>
    </citation>
    <scope>NUCLEOTIDE SEQUENCE [LARGE SCALE GENOMIC DNA]</scope>
</reference>
<evidence type="ECO:0000313" key="2">
    <source>
        <dbReference type="Proteomes" id="UP000233556"/>
    </source>
</evidence>
<reference evidence="2" key="1">
    <citation type="submission" date="2017-11" db="EMBL/GenBank/DDBJ databases">
        <authorList>
            <person name="Lima N.C."/>
            <person name="Parody-Merino A.M."/>
            <person name="Battley P.F."/>
            <person name="Fidler A.E."/>
            <person name="Prosdocimi F."/>
        </authorList>
    </citation>
    <scope>NUCLEOTIDE SEQUENCE [LARGE SCALE GENOMIC DNA]</scope>
</reference>
<dbReference type="EMBL" id="KZ505642">
    <property type="protein sequence ID" value="PKU49141.1"/>
    <property type="molecule type" value="Genomic_DNA"/>
</dbReference>
<evidence type="ECO:0000313" key="1">
    <source>
        <dbReference type="EMBL" id="PKU49141.1"/>
    </source>
</evidence>
<gene>
    <name evidence="1" type="ORF">llap_583</name>
</gene>
<accession>A0A2I0USX2</accession>
<proteinExistence type="predicted"/>
<dbReference type="OrthoDB" id="276744at2759"/>
<dbReference type="Proteomes" id="UP000233556">
    <property type="component" value="Unassembled WGS sequence"/>
</dbReference>
<name>A0A2I0USX2_LIMLA</name>
<keyword evidence="2" id="KW-1185">Reference proteome</keyword>
<protein>
    <submittedName>
        <fullName evidence="1">Uncharacterized protein</fullName>
    </submittedName>
</protein>
<dbReference type="AlphaFoldDB" id="A0A2I0USX2"/>